<keyword evidence="2" id="KW-0418">Kinase</keyword>
<reference evidence="4" key="1">
    <citation type="submission" date="2018-05" db="EMBL/GenBank/DDBJ databases">
        <authorList>
            <person name="Lanie J.A."/>
            <person name="Ng W.-L."/>
            <person name="Kazmierczak K.M."/>
            <person name="Andrzejewski T.M."/>
            <person name="Davidsen T.M."/>
            <person name="Wayne K.J."/>
            <person name="Tettelin H."/>
            <person name="Glass J.I."/>
            <person name="Rusch D."/>
            <person name="Podicherti R."/>
            <person name="Tsui H.-C.T."/>
            <person name="Winkler M.E."/>
        </authorList>
    </citation>
    <scope>NUCLEOTIDE SEQUENCE</scope>
</reference>
<dbReference type="Gene3D" id="3.40.1190.20">
    <property type="match status" value="1"/>
</dbReference>
<sequence length="306" mass="34550">MRINNIICVGSVFLDNIISLESIPKKPIKVKAKRIEKRLGGCAAAASFTVKKLGVQSEFIGRFGDDDVSNFLKSEFNYFNVNYKRSLSIKKSLSSQSYVFQDAKGERLLVAYNEKKILVNKSLPKFSFSPKKTYLVDVHWIEAACYITKKTHNKKINCIADVDNFKKNKKIEQIVNNASHPIFSETGLFEYTKIKSKIRSLKYLYNKKNKFYGVTLGSKGVYWIDNNVIYHCPAPKIKAIETNGAGDVFHGAFATFIHKKKTIKESVELATATASLKCTKFGGIRSVPNYKLVKQFAKRIKTSIVG</sequence>
<keyword evidence="1" id="KW-0808">Transferase</keyword>
<dbReference type="PANTHER" id="PTHR10584:SF157">
    <property type="entry name" value="SULFOFRUCTOSE KINASE"/>
    <property type="match status" value="1"/>
</dbReference>
<organism evidence="4">
    <name type="scientific">marine metagenome</name>
    <dbReference type="NCBI Taxonomy" id="408172"/>
    <lineage>
        <taxon>unclassified sequences</taxon>
        <taxon>metagenomes</taxon>
        <taxon>ecological metagenomes</taxon>
    </lineage>
</organism>
<feature type="domain" description="Carbohydrate kinase PfkB" evidence="3">
    <location>
        <begin position="5"/>
        <end position="288"/>
    </location>
</feature>
<proteinExistence type="predicted"/>
<name>A0A381W3I8_9ZZZZ</name>
<dbReference type="AlphaFoldDB" id="A0A381W3I8"/>
<dbReference type="GO" id="GO:0016301">
    <property type="term" value="F:kinase activity"/>
    <property type="evidence" value="ECO:0007669"/>
    <property type="project" value="UniProtKB-KW"/>
</dbReference>
<dbReference type="GO" id="GO:0005829">
    <property type="term" value="C:cytosol"/>
    <property type="evidence" value="ECO:0007669"/>
    <property type="project" value="TreeGrafter"/>
</dbReference>
<dbReference type="PANTHER" id="PTHR10584">
    <property type="entry name" value="SUGAR KINASE"/>
    <property type="match status" value="1"/>
</dbReference>
<dbReference type="Pfam" id="PF00294">
    <property type="entry name" value="PfkB"/>
    <property type="match status" value="1"/>
</dbReference>
<dbReference type="InterPro" id="IPR011611">
    <property type="entry name" value="PfkB_dom"/>
</dbReference>
<evidence type="ECO:0000313" key="4">
    <source>
        <dbReference type="EMBL" id="SVA47109.1"/>
    </source>
</evidence>
<dbReference type="SUPFAM" id="SSF53613">
    <property type="entry name" value="Ribokinase-like"/>
    <property type="match status" value="1"/>
</dbReference>
<accession>A0A381W3I8</accession>
<protein>
    <recommendedName>
        <fullName evidence="3">Carbohydrate kinase PfkB domain-containing protein</fullName>
    </recommendedName>
</protein>
<dbReference type="EMBL" id="UINC01010605">
    <property type="protein sequence ID" value="SVA47109.1"/>
    <property type="molecule type" value="Genomic_DNA"/>
</dbReference>
<evidence type="ECO:0000256" key="2">
    <source>
        <dbReference type="ARBA" id="ARBA00022777"/>
    </source>
</evidence>
<evidence type="ECO:0000259" key="3">
    <source>
        <dbReference type="Pfam" id="PF00294"/>
    </source>
</evidence>
<dbReference type="InterPro" id="IPR029056">
    <property type="entry name" value="Ribokinase-like"/>
</dbReference>
<evidence type="ECO:0000256" key="1">
    <source>
        <dbReference type="ARBA" id="ARBA00022679"/>
    </source>
</evidence>
<gene>
    <name evidence="4" type="ORF">METZ01_LOCUS99963</name>
</gene>